<dbReference type="PANTHER" id="PTHR12844:SF42">
    <property type="entry name" value="CONNECTOR ENHANCER OF KSR PROTEIN CNK"/>
    <property type="match status" value="1"/>
</dbReference>
<proteinExistence type="predicted"/>
<protein>
    <recommendedName>
        <fullName evidence="2">PH domain-containing protein</fullName>
    </recommendedName>
</protein>
<reference evidence="3" key="2">
    <citation type="submission" date="2025-08" db="UniProtKB">
        <authorList>
            <consortium name="Ensembl"/>
        </authorList>
    </citation>
    <scope>IDENTIFICATION</scope>
</reference>
<accession>H2YEM8</accession>
<keyword evidence="4" id="KW-1185">Reference proteome</keyword>
<organism evidence="3 4">
    <name type="scientific">Ciona savignyi</name>
    <name type="common">Pacific transparent sea squirt</name>
    <dbReference type="NCBI Taxonomy" id="51511"/>
    <lineage>
        <taxon>Eukaryota</taxon>
        <taxon>Metazoa</taxon>
        <taxon>Chordata</taxon>
        <taxon>Tunicata</taxon>
        <taxon>Ascidiacea</taxon>
        <taxon>Phlebobranchia</taxon>
        <taxon>Cionidae</taxon>
        <taxon>Ciona</taxon>
    </lineage>
</organism>
<sequence>MKSQRRVSCRDLGKGDCEGWLWRKNTSPASNNTLSSKWSKRWVVIKDGGIHSYRSNDVDDDRRAESYISLPGYQVAPATGCKRKFAFTIAHPKRKTFYFAAERQMDMSRWMNKMGLAAIEYKYDGGSHDSTPSKDEDYFSESENDDLSDNSGSRNSTGSCP</sequence>
<reference evidence="3" key="3">
    <citation type="submission" date="2025-09" db="UniProtKB">
        <authorList>
            <consortium name="Ensembl"/>
        </authorList>
    </citation>
    <scope>IDENTIFICATION</scope>
</reference>
<dbReference type="SUPFAM" id="SSF50729">
    <property type="entry name" value="PH domain-like"/>
    <property type="match status" value="1"/>
</dbReference>
<dbReference type="PROSITE" id="PS50003">
    <property type="entry name" value="PH_DOMAIN"/>
    <property type="match status" value="1"/>
</dbReference>
<feature type="domain" description="PH" evidence="2">
    <location>
        <begin position="14"/>
        <end position="119"/>
    </location>
</feature>
<dbReference type="GeneTree" id="ENSGT00940000164237"/>
<reference evidence="4" key="1">
    <citation type="submission" date="2003-08" db="EMBL/GenBank/DDBJ databases">
        <authorList>
            <person name="Birren B."/>
            <person name="Nusbaum C."/>
            <person name="Abebe A."/>
            <person name="Abouelleil A."/>
            <person name="Adekoya E."/>
            <person name="Ait-zahra M."/>
            <person name="Allen N."/>
            <person name="Allen T."/>
            <person name="An P."/>
            <person name="Anderson M."/>
            <person name="Anderson S."/>
            <person name="Arachchi H."/>
            <person name="Armbruster J."/>
            <person name="Bachantsang P."/>
            <person name="Baldwin J."/>
            <person name="Barry A."/>
            <person name="Bayul T."/>
            <person name="Blitshsteyn B."/>
            <person name="Bloom T."/>
            <person name="Blye J."/>
            <person name="Boguslavskiy L."/>
            <person name="Borowsky M."/>
            <person name="Boukhgalter B."/>
            <person name="Brunache A."/>
            <person name="Butler J."/>
            <person name="Calixte N."/>
            <person name="Calvo S."/>
            <person name="Camarata J."/>
            <person name="Campo K."/>
            <person name="Chang J."/>
            <person name="Cheshatsang Y."/>
            <person name="Citroen M."/>
            <person name="Collymore A."/>
            <person name="Considine T."/>
            <person name="Cook A."/>
            <person name="Cooke P."/>
            <person name="Corum B."/>
            <person name="Cuomo C."/>
            <person name="David R."/>
            <person name="Dawoe T."/>
            <person name="Degray S."/>
            <person name="Dodge S."/>
            <person name="Dooley K."/>
            <person name="Dorje P."/>
            <person name="Dorjee K."/>
            <person name="Dorris L."/>
            <person name="Duffey N."/>
            <person name="Dupes A."/>
            <person name="Elkins T."/>
            <person name="Engels R."/>
            <person name="Erickson J."/>
            <person name="Farina A."/>
            <person name="Faro S."/>
            <person name="Ferreira P."/>
            <person name="Fischer H."/>
            <person name="Fitzgerald M."/>
            <person name="Foley K."/>
            <person name="Gage D."/>
            <person name="Galagan J."/>
            <person name="Gearin G."/>
            <person name="Gnerre S."/>
            <person name="Gnirke A."/>
            <person name="Goyette A."/>
            <person name="Graham J."/>
            <person name="Grandbois E."/>
            <person name="Gyaltsen K."/>
            <person name="Hafez N."/>
            <person name="Hagopian D."/>
            <person name="Hagos B."/>
            <person name="Hall J."/>
            <person name="Hatcher B."/>
            <person name="Heller A."/>
            <person name="Higgins H."/>
            <person name="Honan T."/>
            <person name="Horn A."/>
            <person name="Houde N."/>
            <person name="Hughes L."/>
            <person name="Hulme W."/>
            <person name="Husby E."/>
            <person name="Iliev I."/>
            <person name="Jaffe D."/>
            <person name="Jones C."/>
            <person name="Kamal M."/>
            <person name="Kamat A."/>
            <person name="Kamvysselis M."/>
            <person name="Karlsson E."/>
            <person name="Kells C."/>
            <person name="Kieu A."/>
            <person name="Kisner P."/>
            <person name="Kodira C."/>
            <person name="Kulbokas E."/>
            <person name="Labutti K."/>
            <person name="Lama D."/>
            <person name="Landers T."/>
            <person name="Leger J."/>
            <person name="Levine S."/>
            <person name="Lewis D."/>
            <person name="Lewis T."/>
            <person name="Lindblad-toh K."/>
            <person name="Liu X."/>
            <person name="Lokyitsang T."/>
            <person name="Lokyitsang Y."/>
            <person name="Lucien O."/>
            <person name="Lui A."/>
            <person name="Ma L.J."/>
            <person name="Mabbitt R."/>
            <person name="Macdonald J."/>
            <person name="Maclean C."/>
            <person name="Major J."/>
            <person name="Manning J."/>
            <person name="Marabella R."/>
            <person name="Maru K."/>
            <person name="Matthews C."/>
            <person name="Mauceli E."/>
            <person name="Mccarthy M."/>
            <person name="Mcdonough S."/>
            <person name="Mcghee T."/>
            <person name="Meldrim J."/>
            <person name="Meneus L."/>
            <person name="Mesirov J."/>
            <person name="Mihalev A."/>
            <person name="Mihova T."/>
            <person name="Mikkelsen T."/>
            <person name="Mlenga V."/>
            <person name="Moru K."/>
            <person name="Mozes J."/>
            <person name="Mulrain L."/>
            <person name="Munson G."/>
            <person name="Naylor J."/>
            <person name="Newes C."/>
            <person name="Nguyen C."/>
            <person name="Nguyen N."/>
            <person name="Nguyen T."/>
            <person name="Nicol R."/>
            <person name="Nielsen C."/>
            <person name="Nizzari M."/>
            <person name="Norbu C."/>
            <person name="Norbu N."/>
            <person name="O'donnell P."/>
            <person name="Okoawo O."/>
            <person name="O'leary S."/>
            <person name="Omotosho B."/>
            <person name="O'neill K."/>
            <person name="Osman S."/>
            <person name="Parker S."/>
            <person name="Perrin D."/>
            <person name="Phunkhang P."/>
            <person name="Piqani B."/>
            <person name="Purcell S."/>
            <person name="Rachupka T."/>
            <person name="Ramasamy U."/>
            <person name="Rameau R."/>
            <person name="Ray V."/>
            <person name="Raymond C."/>
            <person name="Retta R."/>
            <person name="Richardson S."/>
            <person name="Rise C."/>
            <person name="Rodriguez J."/>
            <person name="Rogers J."/>
            <person name="Rogov P."/>
            <person name="Rutman M."/>
            <person name="Schupbach R."/>
            <person name="Seaman C."/>
            <person name="Settipalli S."/>
            <person name="Sharpe T."/>
            <person name="Sheridan J."/>
            <person name="Sherpa N."/>
            <person name="Shi J."/>
            <person name="Smirnov S."/>
            <person name="Smith C."/>
            <person name="Sougnez C."/>
            <person name="Spencer B."/>
            <person name="Stalker J."/>
            <person name="Stange-thomann N."/>
            <person name="Stavropoulos S."/>
            <person name="Stetson K."/>
            <person name="Stone C."/>
            <person name="Stone S."/>
            <person name="Stubbs M."/>
            <person name="Talamas J."/>
            <person name="Tchuinga P."/>
            <person name="Tenzing P."/>
            <person name="Tesfaye S."/>
            <person name="Theodore J."/>
            <person name="Thoulutsang Y."/>
            <person name="Topham K."/>
            <person name="Towey S."/>
            <person name="Tsamla T."/>
            <person name="Tsomo N."/>
            <person name="Vallee D."/>
            <person name="Vassiliev H."/>
            <person name="Venkataraman V."/>
            <person name="Vinson J."/>
            <person name="Vo A."/>
            <person name="Wade C."/>
            <person name="Wang S."/>
            <person name="Wangchuk T."/>
            <person name="Wangdi T."/>
            <person name="Whittaker C."/>
            <person name="Wilkinson J."/>
            <person name="Wu Y."/>
            <person name="Wyman D."/>
            <person name="Yadav S."/>
            <person name="Yang S."/>
            <person name="Yang X."/>
            <person name="Yeager S."/>
            <person name="Yee E."/>
            <person name="Young G."/>
            <person name="Zainoun J."/>
            <person name="Zembeck L."/>
            <person name="Zimmer A."/>
            <person name="Zody M."/>
            <person name="Lander E."/>
        </authorList>
    </citation>
    <scope>NUCLEOTIDE SEQUENCE [LARGE SCALE GENOMIC DNA]</scope>
</reference>
<dbReference type="Gene3D" id="2.30.29.30">
    <property type="entry name" value="Pleckstrin-homology domain (PH domain)/Phosphotyrosine-binding domain (PTB)"/>
    <property type="match status" value="1"/>
</dbReference>
<evidence type="ECO:0000256" key="1">
    <source>
        <dbReference type="SAM" id="MobiDB-lite"/>
    </source>
</evidence>
<dbReference type="InParanoid" id="H2YEM8"/>
<dbReference type="AlphaFoldDB" id="H2YEM8"/>
<evidence type="ECO:0000313" key="3">
    <source>
        <dbReference type="Ensembl" id="ENSCSAVP00000003776.1"/>
    </source>
</evidence>
<dbReference type="InterPro" id="IPR011993">
    <property type="entry name" value="PH-like_dom_sf"/>
</dbReference>
<dbReference type="Proteomes" id="UP000007875">
    <property type="component" value="Unassembled WGS sequence"/>
</dbReference>
<dbReference type="SMART" id="SM00233">
    <property type="entry name" value="PH"/>
    <property type="match status" value="1"/>
</dbReference>
<feature type="compositionally biased region" description="Acidic residues" evidence="1">
    <location>
        <begin position="138"/>
        <end position="148"/>
    </location>
</feature>
<evidence type="ECO:0000259" key="2">
    <source>
        <dbReference type="PROSITE" id="PS50003"/>
    </source>
</evidence>
<dbReference type="PANTHER" id="PTHR12844">
    <property type="entry name" value="CONNECTOR ENCHANCER OF KINASE SUPPRESSOR OF RAS"/>
    <property type="match status" value="1"/>
</dbReference>
<dbReference type="Ensembl" id="ENSCSAVT00000003833.1">
    <property type="protein sequence ID" value="ENSCSAVP00000003776.1"/>
    <property type="gene ID" value="ENSCSAVG00000002234.1"/>
</dbReference>
<evidence type="ECO:0000313" key="4">
    <source>
        <dbReference type="Proteomes" id="UP000007875"/>
    </source>
</evidence>
<feature type="compositionally biased region" description="Basic and acidic residues" evidence="1">
    <location>
        <begin position="125"/>
        <end position="137"/>
    </location>
</feature>
<feature type="region of interest" description="Disordered" evidence="1">
    <location>
        <begin position="125"/>
        <end position="161"/>
    </location>
</feature>
<dbReference type="InterPro" id="IPR001849">
    <property type="entry name" value="PH_domain"/>
</dbReference>
<dbReference type="Pfam" id="PF00169">
    <property type="entry name" value="PH"/>
    <property type="match status" value="1"/>
</dbReference>
<name>H2YEM8_CIOSA</name>
<dbReference type="eggNOG" id="KOG1738">
    <property type="taxonomic scope" value="Eukaryota"/>
</dbReference>
<dbReference type="OMA" id="LITIAQY"/>
<dbReference type="STRING" id="51511.ENSCSAVP00000003776"/>
<dbReference type="InterPro" id="IPR051566">
    <property type="entry name" value="CNKSR"/>
</dbReference>